<keyword evidence="1" id="KW-0808">Transferase</keyword>
<dbReference type="Pfam" id="PF14907">
    <property type="entry name" value="NTP_transf_5"/>
    <property type="match status" value="1"/>
</dbReference>
<dbReference type="EMBL" id="JACKXE010000001">
    <property type="protein sequence ID" value="MBB6628508.1"/>
    <property type="molecule type" value="Genomic_DNA"/>
</dbReference>
<comment type="caution">
    <text evidence="1">The sequence shown here is derived from an EMBL/GenBank/DDBJ whole genome shotgun (WGS) entry which is preliminary data.</text>
</comment>
<name>A0A7X0RK31_9ACTN</name>
<reference evidence="1 2" key="1">
    <citation type="submission" date="2020-08" db="EMBL/GenBank/DDBJ databases">
        <authorList>
            <person name="Seo M.-J."/>
        </authorList>
    </citation>
    <scope>NUCLEOTIDE SEQUENCE [LARGE SCALE GENOMIC DNA]</scope>
    <source>
        <strain evidence="1 2">KIGAM211</strain>
    </source>
</reference>
<dbReference type="InterPro" id="IPR039498">
    <property type="entry name" value="NTP_transf_5"/>
</dbReference>
<accession>A0A7X0RK31</accession>
<dbReference type="Proteomes" id="UP000523955">
    <property type="component" value="Unassembled WGS sequence"/>
</dbReference>
<organism evidence="1 2">
    <name type="scientific">Nocardioides luti</name>
    <dbReference type="NCBI Taxonomy" id="2761101"/>
    <lineage>
        <taxon>Bacteria</taxon>
        <taxon>Bacillati</taxon>
        <taxon>Actinomycetota</taxon>
        <taxon>Actinomycetes</taxon>
        <taxon>Propionibacteriales</taxon>
        <taxon>Nocardioidaceae</taxon>
        <taxon>Nocardioides</taxon>
    </lineage>
</organism>
<protein>
    <submittedName>
        <fullName evidence="1">Nucleotidyltransferase family protein</fullName>
    </submittedName>
</protein>
<dbReference type="GO" id="GO:0016740">
    <property type="term" value="F:transferase activity"/>
    <property type="evidence" value="ECO:0007669"/>
    <property type="project" value="UniProtKB-KW"/>
</dbReference>
<evidence type="ECO:0000313" key="2">
    <source>
        <dbReference type="Proteomes" id="UP000523955"/>
    </source>
</evidence>
<sequence>MISRVAHDAGVRALAIKGPILAEQRLRSSRIQSIDIDVLIPPSERDRFLRVLSAQGWHDQQAPDKGSILGSHAVSLANVRWPAELDVHVNFPGMLEDSETVFRELWRRRVTEVVGGGPVIASDPASSAIIAGLHLCRDGDQDGLTDLAGRIACVLSDQMRSDLKSLAANVGAMETLRPLLEMLGVDAPVARPSADLELWRLRVGAPVVGVPLIVDLMRSPWRSAPSVLARYLNPDDRELGERFPSEAQSPRRLNRLRLRRIAVGVISMPRAVIAARSYLWISIRSRSATLLGRLPRPQRSHSEPPKT</sequence>
<keyword evidence="2" id="KW-1185">Reference proteome</keyword>
<dbReference type="RefSeq" id="WP_185253560.1">
    <property type="nucleotide sequence ID" value="NZ_JACKXE010000001.1"/>
</dbReference>
<evidence type="ECO:0000313" key="1">
    <source>
        <dbReference type="EMBL" id="MBB6628508.1"/>
    </source>
</evidence>
<dbReference type="AlphaFoldDB" id="A0A7X0RK31"/>
<gene>
    <name evidence="1" type="ORF">H5V45_14380</name>
</gene>
<proteinExistence type="predicted"/>